<dbReference type="OrthoDB" id="1727884at2759"/>
<evidence type="ECO:0000256" key="2">
    <source>
        <dbReference type="SAM" id="Phobius"/>
    </source>
</evidence>
<evidence type="ECO:0000313" key="5">
    <source>
        <dbReference type="Proteomes" id="UP000037035"/>
    </source>
</evidence>
<dbReference type="GO" id="GO:0003924">
    <property type="term" value="F:GTPase activity"/>
    <property type="evidence" value="ECO:0007669"/>
    <property type="project" value="InterPro"/>
</dbReference>
<organism evidence="4 5">
    <name type="scientific">Puccinia sorghi</name>
    <dbReference type="NCBI Taxonomy" id="27349"/>
    <lineage>
        <taxon>Eukaryota</taxon>
        <taxon>Fungi</taxon>
        <taxon>Dikarya</taxon>
        <taxon>Basidiomycota</taxon>
        <taxon>Pucciniomycotina</taxon>
        <taxon>Pucciniomycetes</taxon>
        <taxon>Pucciniales</taxon>
        <taxon>Pucciniaceae</taxon>
        <taxon>Puccinia</taxon>
    </lineage>
</organism>
<dbReference type="InterPro" id="IPR007222">
    <property type="entry name" value="Sig_recog_particle_rcpt_asu_N"/>
</dbReference>
<keyword evidence="2" id="KW-1133">Transmembrane helix</keyword>
<feature type="region of interest" description="Disordered" evidence="1">
    <location>
        <begin position="222"/>
        <end position="256"/>
    </location>
</feature>
<dbReference type="SUPFAM" id="SSF64356">
    <property type="entry name" value="SNARE-like"/>
    <property type="match status" value="1"/>
</dbReference>
<dbReference type="VEuPathDB" id="FungiDB:VP01_1503g7"/>
<keyword evidence="5" id="KW-1185">Reference proteome</keyword>
<dbReference type="Gene3D" id="3.30.450.60">
    <property type="match status" value="1"/>
</dbReference>
<dbReference type="AlphaFoldDB" id="A0A0L6VJ38"/>
<evidence type="ECO:0000259" key="3">
    <source>
        <dbReference type="Pfam" id="PF04086"/>
    </source>
</evidence>
<dbReference type="GO" id="GO:0005047">
    <property type="term" value="F:signal recognition particle binding"/>
    <property type="evidence" value="ECO:0007669"/>
    <property type="project" value="InterPro"/>
</dbReference>
<name>A0A0L6VJ38_9BASI</name>
<evidence type="ECO:0000313" key="4">
    <source>
        <dbReference type="EMBL" id="KNZ60768.1"/>
    </source>
</evidence>
<dbReference type="GO" id="GO:0006886">
    <property type="term" value="P:intracellular protein transport"/>
    <property type="evidence" value="ECO:0007669"/>
    <property type="project" value="InterPro"/>
</dbReference>
<feature type="transmembrane region" description="Helical" evidence="2">
    <location>
        <begin position="63"/>
        <end position="86"/>
    </location>
</feature>
<dbReference type="Proteomes" id="UP000037035">
    <property type="component" value="Unassembled WGS sequence"/>
</dbReference>
<gene>
    <name evidence="4" type="ORF">VP01_1503g7</name>
</gene>
<feature type="transmembrane region" description="Helical" evidence="2">
    <location>
        <begin position="106"/>
        <end position="124"/>
    </location>
</feature>
<dbReference type="GO" id="GO:0005785">
    <property type="term" value="C:signal recognition particle receptor complex"/>
    <property type="evidence" value="ECO:0007669"/>
    <property type="project" value="InterPro"/>
</dbReference>
<dbReference type="STRING" id="27349.A0A0L6VJ38"/>
<dbReference type="Pfam" id="PF04086">
    <property type="entry name" value="SRP-alpha_N"/>
    <property type="match status" value="1"/>
</dbReference>
<comment type="caution">
    <text evidence="4">The sequence shown here is derived from an EMBL/GenBank/DDBJ whole genome shotgun (WGS) entry which is preliminary data.</text>
</comment>
<sequence length="363" mass="41092">MVHRTFWFLLSVETPSRTADAGPHSCVSSGYVVFSSVSIHSRCGTDLIVTGGLSGPNHSFLPLLLFGLWIDFVVSINWLILCHYVAYQRILKLTYITDLLKSMKSLFISLYSSILHSTFNSWIVPKARLVDGFRELFKVWDQSFHKLLKDMGRMFDRRRGGIDYQKTSDLEKNNIRVSISKQQNWLCSTYISTLNFLDPTALTTATDAEAIARNIAALKARKKHKKSSTSRATSRSGTDTETAPANKLPASNKKVARKWDNGKITANNIAEYDFSEKNAQSDDSKNLSSTFFNKTLMGTRNQKGLYKVAYYDCSRSDQHVQEGNHSPLYFPKSCHQSQSLVRNTQGQLSCLRKSQETRSNLLR</sequence>
<keyword evidence="2" id="KW-0812">Transmembrane</keyword>
<dbReference type="EMBL" id="LAVV01005598">
    <property type="protein sequence ID" value="KNZ60768.1"/>
    <property type="molecule type" value="Genomic_DNA"/>
</dbReference>
<accession>A0A0L6VJ38</accession>
<protein>
    <recommendedName>
        <fullName evidence="3">Signal recognition particle receptor alpha subunit N-terminal domain-containing protein</fullName>
    </recommendedName>
</protein>
<feature type="domain" description="Signal recognition particle receptor alpha subunit N-terminal" evidence="3">
    <location>
        <begin position="85"/>
        <end position="306"/>
    </location>
</feature>
<reference evidence="4 5" key="1">
    <citation type="submission" date="2015-08" db="EMBL/GenBank/DDBJ databases">
        <title>Next Generation Sequencing and Analysis of the Genome of Puccinia sorghi L Schw, the Causal Agent of Maize Common Rust.</title>
        <authorList>
            <person name="Rochi L."/>
            <person name="Burguener G."/>
            <person name="Darino M."/>
            <person name="Turjanski A."/>
            <person name="Kreff E."/>
            <person name="Dieguez M.J."/>
            <person name="Sacco F."/>
        </authorList>
    </citation>
    <scope>NUCLEOTIDE SEQUENCE [LARGE SCALE GENOMIC DNA]</scope>
    <source>
        <strain evidence="4 5">RO10H11247</strain>
    </source>
</reference>
<keyword evidence="2" id="KW-0472">Membrane</keyword>
<proteinExistence type="predicted"/>
<dbReference type="GO" id="GO:0005525">
    <property type="term" value="F:GTP binding"/>
    <property type="evidence" value="ECO:0007669"/>
    <property type="project" value="InterPro"/>
</dbReference>
<dbReference type="InterPro" id="IPR011012">
    <property type="entry name" value="Longin-like_dom_sf"/>
</dbReference>
<evidence type="ECO:0000256" key="1">
    <source>
        <dbReference type="SAM" id="MobiDB-lite"/>
    </source>
</evidence>